<keyword evidence="4 7" id="KW-0732">Signal</keyword>
<dbReference type="RefSeq" id="WP_161099004.1">
    <property type="nucleotide sequence ID" value="NZ_WWCW01000108.1"/>
</dbReference>
<comment type="caution">
    <text evidence="9">The sequence shown here is derived from an EMBL/GenBank/DDBJ whole genome shotgun (WGS) entry which is preliminary data.</text>
</comment>
<dbReference type="Pfam" id="PF04389">
    <property type="entry name" value="Peptidase_M28"/>
    <property type="match status" value="1"/>
</dbReference>
<keyword evidence="3" id="KW-0479">Metal-binding</keyword>
<dbReference type="CDD" id="cd04821">
    <property type="entry name" value="PA_M28_1_2"/>
    <property type="match status" value="1"/>
</dbReference>
<gene>
    <name evidence="9" type="ORF">GTP91_23840</name>
</gene>
<evidence type="ECO:0000313" key="10">
    <source>
        <dbReference type="Proteomes" id="UP000470302"/>
    </source>
</evidence>
<feature type="signal peptide" evidence="7">
    <location>
        <begin position="1"/>
        <end position="18"/>
    </location>
</feature>
<keyword evidence="1" id="KW-0031">Aminopeptidase</keyword>
<dbReference type="GO" id="GO:0008235">
    <property type="term" value="F:metalloexopeptidase activity"/>
    <property type="evidence" value="ECO:0007669"/>
    <property type="project" value="InterPro"/>
</dbReference>
<dbReference type="InterPro" id="IPR045175">
    <property type="entry name" value="M28_fam"/>
</dbReference>
<dbReference type="Proteomes" id="UP000470302">
    <property type="component" value="Unassembled WGS sequence"/>
</dbReference>
<dbReference type="SUPFAM" id="SSF53187">
    <property type="entry name" value="Zn-dependent exopeptidases"/>
    <property type="match status" value="1"/>
</dbReference>
<dbReference type="GO" id="GO:0046872">
    <property type="term" value="F:metal ion binding"/>
    <property type="evidence" value="ECO:0007669"/>
    <property type="project" value="UniProtKB-KW"/>
</dbReference>
<evidence type="ECO:0000256" key="4">
    <source>
        <dbReference type="ARBA" id="ARBA00022729"/>
    </source>
</evidence>
<dbReference type="AlphaFoldDB" id="A0A845G9D6"/>
<dbReference type="PANTHER" id="PTHR12147:SF56">
    <property type="entry name" value="AMINOPEPTIDASE YDR415C-RELATED"/>
    <property type="match status" value="1"/>
</dbReference>
<evidence type="ECO:0000256" key="1">
    <source>
        <dbReference type="ARBA" id="ARBA00022438"/>
    </source>
</evidence>
<evidence type="ECO:0000256" key="6">
    <source>
        <dbReference type="ARBA" id="ARBA00022833"/>
    </source>
</evidence>
<evidence type="ECO:0000256" key="5">
    <source>
        <dbReference type="ARBA" id="ARBA00022801"/>
    </source>
</evidence>
<reference evidence="9 10" key="1">
    <citation type="submission" date="2020-01" db="EMBL/GenBank/DDBJ databases">
        <title>Novel species isolated from a subtropical stream in China.</title>
        <authorList>
            <person name="Lu H."/>
        </authorList>
    </citation>
    <scope>NUCLEOTIDE SEQUENCE [LARGE SCALE GENOMIC DNA]</scope>
    <source>
        <strain evidence="9 10">FT82W</strain>
    </source>
</reference>
<feature type="chain" id="PRO_5032854438" evidence="7">
    <location>
        <begin position="19"/>
        <end position="552"/>
    </location>
</feature>
<dbReference type="EMBL" id="WWCW01000108">
    <property type="protein sequence ID" value="MYM90190.1"/>
    <property type="molecule type" value="Genomic_DNA"/>
</dbReference>
<evidence type="ECO:0000259" key="8">
    <source>
        <dbReference type="Pfam" id="PF04389"/>
    </source>
</evidence>
<keyword evidence="2" id="KW-0645">Protease</keyword>
<sequence>MKNTLFICSLLAAATAQAGSGPEFDAKHLSQDVKVLASDEFEGRGPNTAGETKTVAYLIEQFKAAGLQPGGDLLKGQKTQRSWTQDVPLGRFEIKGPVKLVVSDGSTRQELRQGDDMAVRAAMNGSKQVDFRNAPLVFVGYGVNAPERKWDDFKGFDLRGKLAVVLINDPDFETGVGDFGGKAMTYYGRWTYKYEEMARRGALGTIIVHETAPASYGWATVKNSNTNVMYDIVRKQPASAHAPMEAWIQRDLAVDLFKRGGQDFEALKKLAQTRGFKPVQLKGVNLSASYAVDAQTIVSKNVAGRVIGSTAPEQTVIYSAHWDHLGVGLPDAKGDKIYNGAVDNATGIAALLELARAYGKAPAPQRSVVFLAVTAEEKGLLGSEYYAAYPLYPLAETAGVINMDALSPYGPARNFTISGSAKLDLLDQLVAKAKQMDMAYAPDPKPEAGHFFRSDHFPFAKRGVPAISFGSGDDWIDGGLAAGRKAEEDYNSNNYHQPSDEWSANWPFTGMAHDLGLLYGLGRDLADSNAWPNWAQDAEFRATRDASAARRK</sequence>
<evidence type="ECO:0000256" key="2">
    <source>
        <dbReference type="ARBA" id="ARBA00022670"/>
    </source>
</evidence>
<dbReference type="Gene3D" id="3.40.630.10">
    <property type="entry name" value="Zn peptidases"/>
    <property type="match status" value="1"/>
</dbReference>
<protein>
    <submittedName>
        <fullName evidence="9">M28 family peptidase</fullName>
    </submittedName>
</protein>
<keyword evidence="6" id="KW-0862">Zinc</keyword>
<dbReference type="FunFam" id="3.40.630.10:FF:000088">
    <property type="entry name" value="Peptidase M20"/>
    <property type="match status" value="1"/>
</dbReference>
<organism evidence="9 10">
    <name type="scientific">Duganella vulcania</name>
    <dbReference type="NCBI Taxonomy" id="2692166"/>
    <lineage>
        <taxon>Bacteria</taxon>
        <taxon>Pseudomonadati</taxon>
        <taxon>Pseudomonadota</taxon>
        <taxon>Betaproteobacteria</taxon>
        <taxon>Burkholderiales</taxon>
        <taxon>Oxalobacteraceae</taxon>
        <taxon>Telluria group</taxon>
        <taxon>Duganella</taxon>
    </lineage>
</organism>
<name>A0A845G9D6_9BURK</name>
<dbReference type="Gene3D" id="3.50.30.30">
    <property type="match status" value="1"/>
</dbReference>
<evidence type="ECO:0000313" key="9">
    <source>
        <dbReference type="EMBL" id="MYM90190.1"/>
    </source>
</evidence>
<dbReference type="InterPro" id="IPR007484">
    <property type="entry name" value="Peptidase_M28"/>
</dbReference>
<keyword evidence="5" id="KW-0378">Hydrolase</keyword>
<dbReference type="GO" id="GO:0004177">
    <property type="term" value="F:aminopeptidase activity"/>
    <property type="evidence" value="ECO:0007669"/>
    <property type="project" value="UniProtKB-KW"/>
</dbReference>
<proteinExistence type="predicted"/>
<evidence type="ECO:0000256" key="3">
    <source>
        <dbReference type="ARBA" id="ARBA00022723"/>
    </source>
</evidence>
<accession>A0A845G9D6</accession>
<feature type="domain" description="Peptidase M28" evidence="8">
    <location>
        <begin position="301"/>
        <end position="507"/>
    </location>
</feature>
<evidence type="ECO:0000256" key="7">
    <source>
        <dbReference type="SAM" id="SignalP"/>
    </source>
</evidence>
<dbReference type="PANTHER" id="PTHR12147">
    <property type="entry name" value="METALLOPEPTIDASE M28 FAMILY MEMBER"/>
    <property type="match status" value="1"/>
</dbReference>
<dbReference type="GO" id="GO:0006508">
    <property type="term" value="P:proteolysis"/>
    <property type="evidence" value="ECO:0007669"/>
    <property type="project" value="UniProtKB-KW"/>
</dbReference>